<dbReference type="RefSeq" id="WP_042115294.1">
    <property type="nucleotide sequence ID" value="NZ_CABPSX010000002.1"/>
</dbReference>
<protein>
    <submittedName>
        <fullName evidence="1">Uncharacterized protein</fullName>
    </submittedName>
</protein>
<evidence type="ECO:0000313" key="2">
    <source>
        <dbReference type="Proteomes" id="UP000364291"/>
    </source>
</evidence>
<dbReference type="AlphaFoldDB" id="A0A0B5FHU4"/>
<gene>
    <name evidence="1" type="ORF">PAP18089_01116</name>
</gene>
<dbReference type="OrthoDB" id="8944612at2"/>
<organism evidence="1 2">
    <name type="scientific">Pandoraea apista</name>
    <dbReference type="NCBI Taxonomy" id="93218"/>
    <lineage>
        <taxon>Bacteria</taxon>
        <taxon>Pseudomonadati</taxon>
        <taxon>Pseudomonadota</taxon>
        <taxon>Betaproteobacteria</taxon>
        <taxon>Burkholderiales</taxon>
        <taxon>Burkholderiaceae</taxon>
        <taxon>Pandoraea</taxon>
    </lineage>
</organism>
<evidence type="ECO:0000313" key="1">
    <source>
        <dbReference type="EMBL" id="VVG70157.1"/>
    </source>
</evidence>
<dbReference type="GeneID" id="47014060"/>
<dbReference type="Proteomes" id="UP000364291">
    <property type="component" value="Unassembled WGS sequence"/>
</dbReference>
<name>A0A0B5FHU4_9BURK</name>
<dbReference type="EMBL" id="CABPSX010000002">
    <property type="protein sequence ID" value="VVG70157.1"/>
    <property type="molecule type" value="Genomic_DNA"/>
</dbReference>
<dbReference type="KEGG" id="papi:SG18_15920"/>
<proteinExistence type="predicted"/>
<sequence length="123" mass="13046">MALALMFITAKRRSGITGIGVLLAIAVSTPVRAQTPAMPAEPLDTAGRPCGALRALPADVTHYRYEVANRCERPVTFFWRCSATDTEHSLEIPGKATQSATCVKATAAAGEIVFRFDPPGTGN</sequence>
<accession>A0A0B5FHU4</accession>
<reference evidence="1 2" key="1">
    <citation type="submission" date="2019-08" db="EMBL/GenBank/DDBJ databases">
        <authorList>
            <person name="Peeters C."/>
        </authorList>
    </citation>
    <scope>NUCLEOTIDE SEQUENCE [LARGE SCALE GENOMIC DNA]</scope>
    <source>
        <strain evidence="1 2">LMG 18089</strain>
    </source>
</reference>